<proteinExistence type="inferred from homology"/>
<evidence type="ECO:0000313" key="13">
    <source>
        <dbReference type="EMBL" id="TQV84956.1"/>
    </source>
</evidence>
<comment type="similarity">
    <text evidence="8 9">Belongs to the TonB-dependent receptor family.</text>
</comment>
<dbReference type="InterPro" id="IPR037066">
    <property type="entry name" value="Plug_dom_sf"/>
</dbReference>
<feature type="domain" description="TonB-dependent receptor-like beta-barrel" evidence="11">
    <location>
        <begin position="369"/>
        <end position="903"/>
    </location>
</feature>
<evidence type="ECO:0000256" key="3">
    <source>
        <dbReference type="ARBA" id="ARBA00022452"/>
    </source>
</evidence>
<dbReference type="AlphaFoldDB" id="A0A545U672"/>
<evidence type="ECO:0000256" key="7">
    <source>
        <dbReference type="ARBA" id="ARBA00023237"/>
    </source>
</evidence>
<dbReference type="Gene3D" id="2.170.130.10">
    <property type="entry name" value="TonB-dependent receptor, plug domain"/>
    <property type="match status" value="1"/>
</dbReference>
<feature type="signal peptide" evidence="10">
    <location>
        <begin position="1"/>
        <end position="24"/>
    </location>
</feature>
<feature type="chain" id="PRO_5021704507" evidence="10">
    <location>
        <begin position="25"/>
        <end position="938"/>
    </location>
</feature>
<evidence type="ECO:0000259" key="12">
    <source>
        <dbReference type="Pfam" id="PF07715"/>
    </source>
</evidence>
<keyword evidence="10" id="KW-0732">Signal</keyword>
<protein>
    <submittedName>
        <fullName evidence="13">TonB-dependent receptor</fullName>
    </submittedName>
</protein>
<evidence type="ECO:0000256" key="6">
    <source>
        <dbReference type="ARBA" id="ARBA00023136"/>
    </source>
</evidence>
<dbReference type="RefSeq" id="WP_142933553.1">
    <property type="nucleotide sequence ID" value="NZ_ML660169.1"/>
</dbReference>
<feature type="domain" description="TonB-dependent receptor plug" evidence="12">
    <location>
        <begin position="55"/>
        <end position="162"/>
    </location>
</feature>
<organism evidence="13 14">
    <name type="scientific">Aliikangiella coralliicola</name>
    <dbReference type="NCBI Taxonomy" id="2592383"/>
    <lineage>
        <taxon>Bacteria</taxon>
        <taxon>Pseudomonadati</taxon>
        <taxon>Pseudomonadota</taxon>
        <taxon>Gammaproteobacteria</taxon>
        <taxon>Oceanospirillales</taxon>
        <taxon>Pleioneaceae</taxon>
        <taxon>Aliikangiella</taxon>
    </lineage>
</organism>
<evidence type="ECO:0000256" key="10">
    <source>
        <dbReference type="SAM" id="SignalP"/>
    </source>
</evidence>
<name>A0A545U672_9GAMM</name>
<keyword evidence="3 8" id="KW-1134">Transmembrane beta strand</keyword>
<evidence type="ECO:0000256" key="8">
    <source>
        <dbReference type="PROSITE-ProRule" id="PRU01360"/>
    </source>
</evidence>
<keyword evidence="5 9" id="KW-0798">TonB box</keyword>
<keyword evidence="6 8" id="KW-0472">Membrane</keyword>
<evidence type="ECO:0000256" key="2">
    <source>
        <dbReference type="ARBA" id="ARBA00022448"/>
    </source>
</evidence>
<dbReference type="InterPro" id="IPR039426">
    <property type="entry name" value="TonB-dep_rcpt-like"/>
</dbReference>
<keyword evidence="14" id="KW-1185">Reference proteome</keyword>
<dbReference type="PANTHER" id="PTHR47234:SF2">
    <property type="entry name" value="TONB-DEPENDENT RECEPTOR"/>
    <property type="match status" value="1"/>
</dbReference>
<dbReference type="PANTHER" id="PTHR47234">
    <property type="match status" value="1"/>
</dbReference>
<accession>A0A545U672</accession>
<dbReference type="InterPro" id="IPR036942">
    <property type="entry name" value="Beta-barrel_TonB_sf"/>
</dbReference>
<keyword evidence="13" id="KW-0675">Receptor</keyword>
<dbReference type="InterPro" id="IPR000531">
    <property type="entry name" value="Beta-barrel_TonB"/>
</dbReference>
<evidence type="ECO:0000256" key="5">
    <source>
        <dbReference type="ARBA" id="ARBA00023077"/>
    </source>
</evidence>
<dbReference type="OrthoDB" id="9764669at2"/>
<dbReference type="Proteomes" id="UP000315439">
    <property type="component" value="Unassembled WGS sequence"/>
</dbReference>
<sequence>MKHKNKTKLMKDSAALTLISTTFAAVPYSEMSFAEEVEDKEKRIIITGSRINRTQIETASPVLVIDKDVLINSGAVTIGELMVSLPNISGAGTSPQVNNGGGTGRTSVSLRGLGSGRTLILLNGRRFVTGDVNAIPVSALERIDILKDGASAIYGSDAIGGVINYITKKNFDGVEISAQYGISSRDDGAESSVSVISGTSTSNSNIIWGVSYNKRDEIRAIDREVLDQRLKLFNGEISNDGSSRSRWGRYDTNNDPNANYPTGFDNSSCISDRFTRIDGRSGRDINDYRCFIPQGDGDGELIFGNDEYNFLVSEFALTPQERLAFFLDSRKSLVGDINWFTDAVFSFTNAARQLAENPLNNGSSGGSFIPGIISASNPYNVFNTDLTWRYRPEAAGERYAETDTHRFQLTTGLEGSIGDDWTWSSAFTWGQSKSETSAFGQFDRQRTANALGPAFQDADGVWRCGVDAANVIDNCTPVNFFTDYDSLTSEEIEAIQDLVVKHNSSTSWFTSQEINFNITGSIVDMPAGTLQFAAGVEHRAIDSEDKVSYLEENNLITDGGGSGESGGYEQDDLYVEFYFPIFESLLDVSLGSRYSDYSTFGSTTNSKLGIESRPSNEWLVRATYSEVFRSPTISNLFSGISINSSEVSDPCDGAGGSTFCQDVPADYVQQDSRVPASRGGNPNLQPEQGHVTTYGFVYSPDWLEGASFTVDGWEIELEDLLGTTSEDTILNSCHSAAELYCDKITRDAGGNITNINRQIGNLGLLNTKGVDFGFHYLTDTSLGKIGFDFDSTYTEEWRNEQVLGDPSTVVEPLGTYEPRGNGIGNFARFRATLGLKWSRNNMSASIRTRYMSNVTEDPGDLGDEDNPNFVSERDIGDYSKTDMQFSYHFNELDTKVTFGINNVFDKGAPVIYRDGRNTDLYSYDLIQRFYYIRAIASF</sequence>
<evidence type="ECO:0000256" key="1">
    <source>
        <dbReference type="ARBA" id="ARBA00004571"/>
    </source>
</evidence>
<dbReference type="SUPFAM" id="SSF56935">
    <property type="entry name" value="Porins"/>
    <property type="match status" value="1"/>
</dbReference>
<dbReference type="GO" id="GO:0009279">
    <property type="term" value="C:cell outer membrane"/>
    <property type="evidence" value="ECO:0007669"/>
    <property type="project" value="UniProtKB-SubCell"/>
</dbReference>
<dbReference type="EMBL" id="VIKS01000013">
    <property type="protein sequence ID" value="TQV84956.1"/>
    <property type="molecule type" value="Genomic_DNA"/>
</dbReference>
<dbReference type="PROSITE" id="PS52016">
    <property type="entry name" value="TONB_DEPENDENT_REC_3"/>
    <property type="match status" value="1"/>
</dbReference>
<evidence type="ECO:0000259" key="11">
    <source>
        <dbReference type="Pfam" id="PF00593"/>
    </source>
</evidence>
<dbReference type="Pfam" id="PF00593">
    <property type="entry name" value="TonB_dep_Rec_b-barrel"/>
    <property type="match status" value="1"/>
</dbReference>
<dbReference type="InterPro" id="IPR012910">
    <property type="entry name" value="Plug_dom"/>
</dbReference>
<reference evidence="13 14" key="1">
    <citation type="submission" date="2019-07" db="EMBL/GenBank/DDBJ databases">
        <title>Draft genome for Aliikangiella sp. M105.</title>
        <authorList>
            <person name="Wang G."/>
        </authorList>
    </citation>
    <scope>NUCLEOTIDE SEQUENCE [LARGE SCALE GENOMIC DNA]</scope>
    <source>
        <strain evidence="13 14">M105</strain>
    </source>
</reference>
<evidence type="ECO:0000313" key="14">
    <source>
        <dbReference type="Proteomes" id="UP000315439"/>
    </source>
</evidence>
<dbReference type="Gene3D" id="2.40.170.20">
    <property type="entry name" value="TonB-dependent receptor, beta-barrel domain"/>
    <property type="match status" value="1"/>
</dbReference>
<gene>
    <name evidence="13" type="ORF">FLL46_21425</name>
</gene>
<comment type="caution">
    <text evidence="13">The sequence shown here is derived from an EMBL/GenBank/DDBJ whole genome shotgun (WGS) entry which is preliminary data.</text>
</comment>
<keyword evidence="2 8" id="KW-0813">Transport</keyword>
<evidence type="ECO:0000256" key="4">
    <source>
        <dbReference type="ARBA" id="ARBA00022692"/>
    </source>
</evidence>
<evidence type="ECO:0000256" key="9">
    <source>
        <dbReference type="RuleBase" id="RU003357"/>
    </source>
</evidence>
<keyword evidence="4 8" id="KW-0812">Transmembrane</keyword>
<keyword evidence="7 8" id="KW-0998">Cell outer membrane</keyword>
<dbReference type="Pfam" id="PF07715">
    <property type="entry name" value="Plug"/>
    <property type="match status" value="1"/>
</dbReference>
<comment type="subcellular location">
    <subcellularLocation>
        <location evidence="1 8">Cell outer membrane</location>
        <topology evidence="1 8">Multi-pass membrane protein</topology>
    </subcellularLocation>
</comment>